<dbReference type="InterPro" id="IPR046341">
    <property type="entry name" value="SET_dom_sf"/>
</dbReference>
<evidence type="ECO:0000256" key="11">
    <source>
        <dbReference type="ARBA" id="ARBA00022833"/>
    </source>
</evidence>
<evidence type="ECO:0000259" key="23">
    <source>
        <dbReference type="PROSITE" id="PS50982"/>
    </source>
</evidence>
<feature type="compositionally biased region" description="Polar residues" evidence="19">
    <location>
        <begin position="462"/>
        <end position="471"/>
    </location>
</feature>
<dbReference type="GO" id="GO:0005634">
    <property type="term" value="C:nucleus"/>
    <property type="evidence" value="ECO:0007669"/>
    <property type="project" value="UniProtKB-SubCell"/>
</dbReference>
<dbReference type="PROSITE" id="PS50868">
    <property type="entry name" value="POST_SET"/>
    <property type="match status" value="1"/>
</dbReference>
<evidence type="ECO:0000256" key="3">
    <source>
        <dbReference type="ARBA" id="ARBA00022454"/>
    </source>
</evidence>
<dbReference type="InterPro" id="IPR001739">
    <property type="entry name" value="Methyl_CpG_DNA-bd"/>
</dbReference>
<evidence type="ECO:0000256" key="2">
    <source>
        <dbReference type="ARBA" id="ARBA00004286"/>
    </source>
</evidence>
<keyword evidence="10" id="KW-0498">Mitosis</keyword>
<dbReference type="SUPFAM" id="SSF54171">
    <property type="entry name" value="DNA-binding domain"/>
    <property type="match status" value="1"/>
</dbReference>
<dbReference type="Gene3D" id="2.170.270.10">
    <property type="entry name" value="SET domain"/>
    <property type="match status" value="2"/>
</dbReference>
<evidence type="ECO:0000256" key="6">
    <source>
        <dbReference type="ARBA" id="ARBA00022618"/>
    </source>
</evidence>
<keyword evidence="14" id="KW-0131">Cell cycle</keyword>
<keyword evidence="6" id="KW-0132">Cell division</keyword>
<dbReference type="Pfam" id="PF00856">
    <property type="entry name" value="SET"/>
    <property type="match status" value="1"/>
</dbReference>
<dbReference type="SUPFAM" id="SSF82199">
    <property type="entry name" value="SET domain"/>
    <property type="match status" value="1"/>
</dbReference>
<comment type="caution">
    <text evidence="24">The sequence shown here is derived from an EMBL/GenBank/DDBJ whole genome shotgun (WGS) entry which is preliminary data.</text>
</comment>
<dbReference type="PROSITE" id="PS50280">
    <property type="entry name" value="SET"/>
    <property type="match status" value="1"/>
</dbReference>
<dbReference type="GO" id="GO:0010629">
    <property type="term" value="P:negative regulation of gene expression"/>
    <property type="evidence" value="ECO:0007669"/>
    <property type="project" value="TreeGrafter"/>
</dbReference>
<feature type="compositionally biased region" description="Acidic residues" evidence="19">
    <location>
        <begin position="483"/>
        <end position="494"/>
    </location>
</feature>
<dbReference type="GO" id="GO:0032259">
    <property type="term" value="P:methylation"/>
    <property type="evidence" value="ECO:0007669"/>
    <property type="project" value="UniProtKB-KW"/>
</dbReference>
<feature type="region of interest" description="Disordered" evidence="19">
    <location>
        <begin position="451"/>
        <end position="500"/>
    </location>
</feature>
<proteinExistence type="predicted"/>
<evidence type="ECO:0000256" key="5">
    <source>
        <dbReference type="ARBA" id="ARBA00022603"/>
    </source>
</evidence>
<evidence type="ECO:0000256" key="18">
    <source>
        <dbReference type="ARBA" id="ARBA00049087"/>
    </source>
</evidence>
<dbReference type="SMART" id="SM00468">
    <property type="entry name" value="PreSET"/>
    <property type="match status" value="1"/>
</dbReference>
<dbReference type="PROSITE" id="PS50867">
    <property type="entry name" value="PRE_SET"/>
    <property type="match status" value="1"/>
</dbReference>
<evidence type="ECO:0000256" key="1">
    <source>
        <dbReference type="ARBA" id="ARBA00004123"/>
    </source>
</evidence>
<evidence type="ECO:0000256" key="17">
    <source>
        <dbReference type="ARBA" id="ARBA00042995"/>
    </source>
</evidence>
<evidence type="ECO:0000256" key="14">
    <source>
        <dbReference type="ARBA" id="ARBA00023306"/>
    </source>
</evidence>
<feature type="domain" description="Pre-SET" evidence="21">
    <location>
        <begin position="271"/>
        <end position="336"/>
    </location>
</feature>
<evidence type="ECO:0000259" key="20">
    <source>
        <dbReference type="PROSITE" id="PS50280"/>
    </source>
</evidence>
<dbReference type="GO" id="GO:0003677">
    <property type="term" value="F:DNA binding"/>
    <property type="evidence" value="ECO:0007669"/>
    <property type="project" value="InterPro"/>
</dbReference>
<keyword evidence="11" id="KW-0862">Zinc</keyword>
<dbReference type="AlphaFoldDB" id="A0AAD7SNI4"/>
<evidence type="ECO:0000259" key="21">
    <source>
        <dbReference type="PROSITE" id="PS50867"/>
    </source>
</evidence>
<keyword evidence="9" id="KW-0479">Metal-binding</keyword>
<dbReference type="Pfam" id="PF05033">
    <property type="entry name" value="Pre-SET"/>
    <property type="match status" value="1"/>
</dbReference>
<accession>A0AAD7SNI4</accession>
<keyword evidence="4" id="KW-0217">Developmental protein</keyword>
<dbReference type="Pfam" id="PF01429">
    <property type="entry name" value="MBD"/>
    <property type="match status" value="1"/>
</dbReference>
<dbReference type="SMART" id="SM00317">
    <property type="entry name" value="SET"/>
    <property type="match status" value="1"/>
</dbReference>
<gene>
    <name evidence="24" type="ORF">AAFF_G00308500</name>
</gene>
<keyword evidence="7" id="KW-0808">Transferase</keyword>
<keyword evidence="5" id="KW-0489">Methyltransferase</keyword>
<keyword evidence="25" id="KW-1185">Reference proteome</keyword>
<dbReference type="InterPro" id="IPR001214">
    <property type="entry name" value="SET_dom"/>
</dbReference>
<dbReference type="GO" id="GO:0051301">
    <property type="term" value="P:cell division"/>
    <property type="evidence" value="ECO:0007669"/>
    <property type="project" value="UniProtKB-KW"/>
</dbReference>
<evidence type="ECO:0000256" key="7">
    <source>
        <dbReference type="ARBA" id="ARBA00022679"/>
    </source>
</evidence>
<dbReference type="InterPro" id="IPR007728">
    <property type="entry name" value="Pre-SET_dom"/>
</dbReference>
<protein>
    <recommendedName>
        <fullName evidence="16">Histone-lysine N-methyltransferase SETDB2</fullName>
        <ecNumber evidence="15">2.1.1.366</ecNumber>
    </recommendedName>
    <alternativeName>
        <fullName evidence="17">SET domain bifurcated 2</fullName>
    </alternativeName>
</protein>
<feature type="domain" description="Post-SET" evidence="22">
    <location>
        <begin position="598"/>
        <end position="614"/>
    </location>
</feature>
<evidence type="ECO:0000313" key="25">
    <source>
        <dbReference type="Proteomes" id="UP001221898"/>
    </source>
</evidence>
<dbReference type="InterPro" id="IPR051516">
    <property type="entry name" value="SETDB_methyltransferase"/>
</dbReference>
<dbReference type="PROSITE" id="PS50982">
    <property type="entry name" value="MBD"/>
    <property type="match status" value="1"/>
</dbReference>
<dbReference type="GO" id="GO:0008270">
    <property type="term" value="F:zinc ion binding"/>
    <property type="evidence" value="ECO:0007669"/>
    <property type="project" value="InterPro"/>
</dbReference>
<evidence type="ECO:0000256" key="13">
    <source>
        <dbReference type="ARBA" id="ARBA00023242"/>
    </source>
</evidence>
<dbReference type="EMBL" id="JAINUG010000045">
    <property type="protein sequence ID" value="KAJ8405962.1"/>
    <property type="molecule type" value="Genomic_DNA"/>
</dbReference>
<evidence type="ECO:0000313" key="24">
    <source>
        <dbReference type="EMBL" id="KAJ8405962.1"/>
    </source>
</evidence>
<organism evidence="24 25">
    <name type="scientific">Aldrovandia affinis</name>
    <dbReference type="NCBI Taxonomy" id="143900"/>
    <lineage>
        <taxon>Eukaryota</taxon>
        <taxon>Metazoa</taxon>
        <taxon>Chordata</taxon>
        <taxon>Craniata</taxon>
        <taxon>Vertebrata</taxon>
        <taxon>Euteleostomi</taxon>
        <taxon>Actinopterygii</taxon>
        <taxon>Neopterygii</taxon>
        <taxon>Teleostei</taxon>
        <taxon>Notacanthiformes</taxon>
        <taxon>Halosauridae</taxon>
        <taxon>Aldrovandia</taxon>
    </lineage>
</organism>
<evidence type="ECO:0000256" key="19">
    <source>
        <dbReference type="SAM" id="MobiDB-lite"/>
    </source>
</evidence>
<dbReference type="GO" id="GO:0005694">
    <property type="term" value="C:chromosome"/>
    <property type="evidence" value="ECO:0007669"/>
    <property type="project" value="UniProtKB-SubCell"/>
</dbReference>
<dbReference type="Proteomes" id="UP001221898">
    <property type="component" value="Unassembled WGS sequence"/>
</dbReference>
<dbReference type="PANTHER" id="PTHR46024">
    <property type="entry name" value="HISTONE-LYSINE N-METHYLTRANSFERASE EGGLESS"/>
    <property type="match status" value="1"/>
</dbReference>
<comment type="subcellular location">
    <subcellularLocation>
        <location evidence="2">Chromosome</location>
    </subcellularLocation>
    <subcellularLocation>
        <location evidence="1">Nucleus</location>
    </subcellularLocation>
</comment>
<evidence type="ECO:0000256" key="12">
    <source>
        <dbReference type="ARBA" id="ARBA00022853"/>
    </source>
</evidence>
<feature type="region of interest" description="Disordered" evidence="19">
    <location>
        <begin position="382"/>
        <end position="409"/>
    </location>
</feature>
<sequence>MSSEVEKAKEFWRDVDFHTVFDALYNCLHHLREEIEAERATDRELILGMNIILAADLFVNEKSESASIEDTLISTEIVAVGVTEGDTVEQESEEGSACEQELNNSMLSQCDSGLPPPAQFHACSLACLSCSSLSAHHFWGHNPLKVPLMWGFQRLHGRGAGPESHVIFYKAPCGRSLRGAAEVLRYLHETEADALLHAGNFSFSASVLLQDRAPSPGGAGELLDPDLSKGAEPVPVQLWNAVDGERPEKFRYRTHTRPRSCLPGSGPVYSACCDCTDGCVDKRKCSCLQLSLRAAHPSQLYCYRRLPRPTPTGIYECGPWCGCDRARCENRIVQHGVQVQLQVFRTQDQGWGVRCLDDLDRGTFICTYTGVVLQAELGSGAARSGLVPSDPSPVKRKRAEQSSDDEVEVVEDWRVAAGETDLPPSPAPPSSPAHVSVIRTPTGLGAAVLDSEQAKEEPQPAMSPSSETSPSHWLLPQTHTDADNGEFEGSEEETGPNPRRVAEQEGWAWLGEGRDTDKGACHSGTDEEHLYYLDATEEGNVGRFLNHSCSPNLFVQNVFIDSHHRDFPTVAFFTSRPVTARTELTWNYSYDPGSAPEQEVPCQCGFESCQGALI</sequence>
<evidence type="ECO:0000256" key="8">
    <source>
        <dbReference type="ARBA" id="ARBA00022691"/>
    </source>
</evidence>
<dbReference type="InterPro" id="IPR003616">
    <property type="entry name" value="Post-SET_dom"/>
</dbReference>
<evidence type="ECO:0000256" key="10">
    <source>
        <dbReference type="ARBA" id="ARBA00022776"/>
    </source>
</evidence>
<dbReference type="GO" id="GO:0070828">
    <property type="term" value="P:heterochromatin organization"/>
    <property type="evidence" value="ECO:0007669"/>
    <property type="project" value="TreeGrafter"/>
</dbReference>
<evidence type="ECO:0000256" key="4">
    <source>
        <dbReference type="ARBA" id="ARBA00022473"/>
    </source>
</evidence>
<reference evidence="24" key="1">
    <citation type="journal article" date="2023" name="Science">
        <title>Genome structures resolve the early diversification of teleost fishes.</title>
        <authorList>
            <person name="Parey E."/>
            <person name="Louis A."/>
            <person name="Montfort J."/>
            <person name="Bouchez O."/>
            <person name="Roques C."/>
            <person name="Iampietro C."/>
            <person name="Lluch J."/>
            <person name="Castinel A."/>
            <person name="Donnadieu C."/>
            <person name="Desvignes T."/>
            <person name="Floi Bucao C."/>
            <person name="Jouanno E."/>
            <person name="Wen M."/>
            <person name="Mejri S."/>
            <person name="Dirks R."/>
            <person name="Jansen H."/>
            <person name="Henkel C."/>
            <person name="Chen W.J."/>
            <person name="Zahm M."/>
            <person name="Cabau C."/>
            <person name="Klopp C."/>
            <person name="Thompson A.W."/>
            <person name="Robinson-Rechavi M."/>
            <person name="Braasch I."/>
            <person name="Lecointre G."/>
            <person name="Bobe J."/>
            <person name="Postlethwait J.H."/>
            <person name="Berthelot C."/>
            <person name="Roest Crollius H."/>
            <person name="Guiguen Y."/>
        </authorList>
    </citation>
    <scope>NUCLEOTIDE SEQUENCE</scope>
    <source>
        <strain evidence="24">NC1722</strain>
    </source>
</reference>
<dbReference type="PANTHER" id="PTHR46024:SF3">
    <property type="entry name" value="HISTONE-LYSINE N-METHYLTRANSFERASE SETDB2"/>
    <property type="match status" value="1"/>
</dbReference>
<dbReference type="EC" id="2.1.1.366" evidence="15"/>
<evidence type="ECO:0000259" key="22">
    <source>
        <dbReference type="PROSITE" id="PS50868"/>
    </source>
</evidence>
<feature type="domain" description="MBD" evidence="23">
    <location>
        <begin position="136"/>
        <end position="208"/>
    </location>
</feature>
<dbReference type="GO" id="GO:0140947">
    <property type="term" value="F:histone H3K9me2 methyltransferase activity"/>
    <property type="evidence" value="ECO:0007669"/>
    <property type="project" value="UniProtKB-EC"/>
</dbReference>
<evidence type="ECO:0000256" key="9">
    <source>
        <dbReference type="ARBA" id="ARBA00022723"/>
    </source>
</evidence>
<keyword evidence="8" id="KW-0949">S-adenosyl-L-methionine</keyword>
<dbReference type="SMART" id="SM00391">
    <property type="entry name" value="MBD"/>
    <property type="match status" value="1"/>
</dbReference>
<keyword evidence="3" id="KW-0158">Chromosome</keyword>
<evidence type="ECO:0000256" key="15">
    <source>
        <dbReference type="ARBA" id="ARBA00039052"/>
    </source>
</evidence>
<dbReference type="InterPro" id="IPR016177">
    <property type="entry name" value="DNA-bd_dom_sf"/>
</dbReference>
<name>A0AAD7SNI4_9TELE</name>
<feature type="region of interest" description="Disordered" evidence="19">
    <location>
        <begin position="418"/>
        <end position="437"/>
    </location>
</feature>
<comment type="catalytic activity">
    <reaction evidence="18">
        <text>N(6),N(6)-dimethyl-L-lysyl(9)-[histone H3] + S-adenosyl-L-methionine = N(6),N(6),N(6)-trimethyl-L-lysyl(9)-[histone H3] + S-adenosyl-L-homocysteine + H(+)</text>
        <dbReference type="Rhea" id="RHEA:60288"/>
        <dbReference type="Rhea" id="RHEA-COMP:15538"/>
        <dbReference type="Rhea" id="RHEA-COMP:15541"/>
        <dbReference type="ChEBI" id="CHEBI:15378"/>
        <dbReference type="ChEBI" id="CHEBI:57856"/>
        <dbReference type="ChEBI" id="CHEBI:59789"/>
        <dbReference type="ChEBI" id="CHEBI:61961"/>
        <dbReference type="ChEBI" id="CHEBI:61976"/>
        <dbReference type="EC" id="2.1.1.366"/>
    </reaction>
</comment>
<feature type="domain" description="SET" evidence="20">
    <location>
        <begin position="339"/>
        <end position="589"/>
    </location>
</feature>
<evidence type="ECO:0000256" key="16">
    <source>
        <dbReference type="ARBA" id="ARBA00040299"/>
    </source>
</evidence>
<keyword evidence="13" id="KW-0539">Nucleus</keyword>
<keyword evidence="12" id="KW-0156">Chromatin regulator</keyword>